<sequence length="353" mass="40805">MIPFMDRLSSNMEEAFSRLGSLSQRVSFATGRVQFLQGLFAHKQAKWKNEMEVLKENTEKVNDGELQPQKEFLDEITRLTQERDMLACQAVKDAELLECRVENVRTEYEDKIQQTASTIKKFETELRDERKRTSALKEKVDVLQADLQESNETLESLKIDLARHDTDAEKKLSTALSTKQAMFTEEMADLEKQLNGVRAEHTKTLVALRQAEHQLTREKEKAKEQIALQQKEFDIKIEQLEKQARNLEKERNMLMATVRQEGIVISRSRPKHYQTTTDKPDIDTDEKENKVIEAGPEIKESAAKGENRNSRKTENVKNDEEYDEQSIANALHDLKFLSEALLSLKDDHIDGMH</sequence>
<dbReference type="GO" id="GO:0030154">
    <property type="term" value="P:cell differentiation"/>
    <property type="evidence" value="ECO:0007669"/>
    <property type="project" value="UniProtKB-KW"/>
</dbReference>
<feature type="compositionally biased region" description="Basic and acidic residues" evidence="12">
    <location>
        <begin position="294"/>
        <end position="319"/>
    </location>
</feature>
<dbReference type="EnsemblMetazoa" id="XM_021038071.2">
    <property type="protein sequence ID" value="XP_020893730.1"/>
    <property type="gene ID" value="LOC110232856"/>
</dbReference>
<comment type="function">
    <text evidence="1">May be a regulator of keratinocyte proliferation or differentiation.</text>
</comment>
<name>A0A913WT58_EXADI</name>
<dbReference type="GO" id="GO:0006611">
    <property type="term" value="P:protein export from nucleus"/>
    <property type="evidence" value="ECO:0007669"/>
    <property type="project" value="TreeGrafter"/>
</dbReference>
<dbReference type="GO" id="GO:0005814">
    <property type="term" value="C:centriole"/>
    <property type="evidence" value="ECO:0007669"/>
    <property type="project" value="TreeGrafter"/>
</dbReference>
<dbReference type="AlphaFoldDB" id="A0A913WT58"/>
<protein>
    <recommendedName>
        <fullName evidence="4">Coiled-coil alpha-helical rod protein 1</fullName>
    </recommendedName>
    <alternativeName>
        <fullName evidence="10">Alpha-helical coiled-coil rod protein</fullName>
    </alternativeName>
</protein>
<evidence type="ECO:0000313" key="14">
    <source>
        <dbReference type="Proteomes" id="UP000887567"/>
    </source>
</evidence>
<evidence type="ECO:0000256" key="1">
    <source>
        <dbReference type="ARBA" id="ARBA00003936"/>
    </source>
</evidence>
<dbReference type="Proteomes" id="UP000887567">
    <property type="component" value="Unplaced"/>
</dbReference>
<dbReference type="Pfam" id="PF07111">
    <property type="entry name" value="HCR"/>
    <property type="match status" value="1"/>
</dbReference>
<evidence type="ECO:0000256" key="3">
    <source>
        <dbReference type="ARBA" id="ARBA00004496"/>
    </source>
</evidence>
<feature type="region of interest" description="Disordered" evidence="12">
    <location>
        <begin position="294"/>
        <end position="321"/>
    </location>
</feature>
<reference evidence="13" key="1">
    <citation type="submission" date="2022-11" db="UniProtKB">
        <authorList>
            <consortium name="EnsemblMetazoa"/>
        </authorList>
    </citation>
    <scope>IDENTIFICATION</scope>
</reference>
<organism evidence="13 14">
    <name type="scientific">Exaiptasia diaphana</name>
    <name type="common">Tropical sea anemone</name>
    <name type="synonym">Aiptasia pulchella</name>
    <dbReference type="NCBI Taxonomy" id="2652724"/>
    <lineage>
        <taxon>Eukaryota</taxon>
        <taxon>Metazoa</taxon>
        <taxon>Cnidaria</taxon>
        <taxon>Anthozoa</taxon>
        <taxon>Hexacorallia</taxon>
        <taxon>Actiniaria</taxon>
        <taxon>Aiptasiidae</taxon>
        <taxon>Exaiptasia</taxon>
    </lineage>
</organism>
<evidence type="ECO:0000256" key="6">
    <source>
        <dbReference type="ARBA" id="ARBA00022490"/>
    </source>
</evidence>
<evidence type="ECO:0000256" key="4">
    <source>
        <dbReference type="ARBA" id="ARBA00016468"/>
    </source>
</evidence>
<keyword evidence="7" id="KW-0221">Differentiation</keyword>
<evidence type="ECO:0000256" key="12">
    <source>
        <dbReference type="SAM" id="MobiDB-lite"/>
    </source>
</evidence>
<evidence type="ECO:0000256" key="8">
    <source>
        <dbReference type="ARBA" id="ARBA00023054"/>
    </source>
</evidence>
<evidence type="ECO:0000256" key="5">
    <source>
        <dbReference type="ARBA" id="ARBA00022473"/>
    </source>
</evidence>
<dbReference type="OrthoDB" id="5968720at2759"/>
<keyword evidence="6" id="KW-0963">Cytoplasm</keyword>
<comment type="subcellular location">
    <subcellularLocation>
        <location evidence="3">Cytoplasm</location>
    </subcellularLocation>
    <subcellularLocation>
        <location evidence="2">Nucleus</location>
    </subcellularLocation>
</comment>
<keyword evidence="14" id="KW-1185">Reference proteome</keyword>
<keyword evidence="9" id="KW-0539">Nucleus</keyword>
<keyword evidence="5" id="KW-0217">Developmental protein</keyword>
<evidence type="ECO:0000256" key="10">
    <source>
        <dbReference type="ARBA" id="ARBA00031932"/>
    </source>
</evidence>
<dbReference type="InterPro" id="IPR009800">
    <property type="entry name" value="HCR"/>
</dbReference>
<keyword evidence="8 11" id="KW-0175">Coiled coil</keyword>
<accession>A0A913WT58</accession>
<proteinExistence type="predicted"/>
<evidence type="ECO:0000256" key="11">
    <source>
        <dbReference type="SAM" id="Coils"/>
    </source>
</evidence>
<dbReference type="GO" id="GO:0005634">
    <property type="term" value="C:nucleus"/>
    <property type="evidence" value="ECO:0007669"/>
    <property type="project" value="UniProtKB-SubCell"/>
</dbReference>
<dbReference type="KEGG" id="epa:110232856"/>
<evidence type="ECO:0000256" key="7">
    <source>
        <dbReference type="ARBA" id="ARBA00022782"/>
    </source>
</evidence>
<dbReference type="GO" id="GO:0005737">
    <property type="term" value="C:cytoplasm"/>
    <property type="evidence" value="ECO:0007669"/>
    <property type="project" value="UniProtKB-SubCell"/>
</dbReference>
<dbReference type="PANTHER" id="PTHR46822">
    <property type="entry name" value="COILED-COIL ALPHA-HELICAL ROD PROTEIN 1"/>
    <property type="match status" value="1"/>
</dbReference>
<dbReference type="RefSeq" id="XP_020893730.1">
    <property type="nucleotide sequence ID" value="XM_021038071.2"/>
</dbReference>
<feature type="coiled-coil region" evidence="11">
    <location>
        <begin position="94"/>
        <end position="257"/>
    </location>
</feature>
<evidence type="ECO:0000256" key="9">
    <source>
        <dbReference type="ARBA" id="ARBA00023242"/>
    </source>
</evidence>
<evidence type="ECO:0000313" key="13">
    <source>
        <dbReference type="EnsemblMetazoa" id="XP_020893730.1"/>
    </source>
</evidence>
<evidence type="ECO:0000256" key="2">
    <source>
        <dbReference type="ARBA" id="ARBA00004123"/>
    </source>
</evidence>
<dbReference type="PANTHER" id="PTHR46822:SF1">
    <property type="entry name" value="COILED-COIL ALPHA-HELICAL ROD PROTEIN 1"/>
    <property type="match status" value="1"/>
</dbReference>
<dbReference type="GeneID" id="110232856"/>